<protein>
    <submittedName>
        <fullName evidence="1">Uncharacterized protein</fullName>
    </submittedName>
</protein>
<evidence type="ECO:0000313" key="2">
    <source>
        <dbReference type="Proteomes" id="UP000012137"/>
    </source>
</evidence>
<sequence>MSNIFRFSNSPISSGKVVSSLSLRYNRSKFTSCPISFGSVDSLFLLKSRIRTSLGFLNATERF</sequence>
<accession>M6K1W5</accession>
<name>M6K1W5_LEPIR</name>
<comment type="caution">
    <text evidence="1">The sequence shown here is derived from an EMBL/GenBank/DDBJ whole genome shotgun (WGS) entry which is preliminary data.</text>
</comment>
<proteinExistence type="predicted"/>
<reference evidence="1 2" key="1">
    <citation type="submission" date="2013-01" db="EMBL/GenBank/DDBJ databases">
        <authorList>
            <person name="Harkins D.M."/>
            <person name="Durkin A.S."/>
            <person name="Brinkac L.M."/>
            <person name="Haft D.H."/>
            <person name="Selengut J.D."/>
            <person name="Sanka R."/>
            <person name="DePew J."/>
            <person name="Purushe J."/>
            <person name="Peacock S.J."/>
            <person name="Thaipadungpanit J."/>
            <person name="Wuthiekanun V.W."/>
            <person name="Day N.P."/>
            <person name="Vinetz J.M."/>
            <person name="Sutton G.G."/>
            <person name="Nierman W.C."/>
            <person name="Fouts D.E."/>
        </authorList>
    </citation>
    <scope>NUCLEOTIDE SEQUENCE [LARGE SCALE GENOMIC DNA]</scope>
    <source>
        <strain evidence="1 2">L0374</strain>
    </source>
</reference>
<dbReference type="Proteomes" id="UP000012137">
    <property type="component" value="Unassembled WGS sequence"/>
</dbReference>
<organism evidence="1 2">
    <name type="scientific">Leptospira interrogans serovar Pyrogenes str. L0374</name>
    <dbReference type="NCBI Taxonomy" id="1049928"/>
    <lineage>
        <taxon>Bacteria</taxon>
        <taxon>Pseudomonadati</taxon>
        <taxon>Spirochaetota</taxon>
        <taxon>Spirochaetia</taxon>
        <taxon>Leptospirales</taxon>
        <taxon>Leptospiraceae</taxon>
        <taxon>Leptospira</taxon>
    </lineage>
</organism>
<gene>
    <name evidence="1" type="ORF">LEP1GSC083_0130</name>
</gene>
<dbReference type="EMBL" id="AHMZ02000142">
    <property type="protein sequence ID" value="EMN28084.1"/>
    <property type="molecule type" value="Genomic_DNA"/>
</dbReference>
<dbReference type="AlphaFoldDB" id="M6K1W5"/>
<evidence type="ECO:0000313" key="1">
    <source>
        <dbReference type="EMBL" id="EMN28084.1"/>
    </source>
</evidence>